<keyword evidence="8" id="KW-0547">Nucleotide-binding</keyword>
<keyword evidence="18" id="KW-1185">Reference proteome</keyword>
<dbReference type="AlphaFoldDB" id="A0A6A1W407"/>
<dbReference type="GO" id="GO:0016020">
    <property type="term" value="C:membrane"/>
    <property type="evidence" value="ECO:0007669"/>
    <property type="project" value="UniProtKB-SubCell"/>
</dbReference>
<proteinExistence type="inferred from homology"/>
<dbReference type="Gene3D" id="3.30.200.20">
    <property type="entry name" value="Phosphorylase Kinase, domain 1"/>
    <property type="match status" value="1"/>
</dbReference>
<dbReference type="InterPro" id="IPR024788">
    <property type="entry name" value="Malectin-like_Carb-bd_dom"/>
</dbReference>
<evidence type="ECO:0000259" key="16">
    <source>
        <dbReference type="PROSITE" id="PS50011"/>
    </source>
</evidence>
<dbReference type="SUPFAM" id="SSF52058">
    <property type="entry name" value="L domain-like"/>
    <property type="match status" value="1"/>
</dbReference>
<dbReference type="InterPro" id="IPR011009">
    <property type="entry name" value="Kinase-like_dom_sf"/>
</dbReference>
<evidence type="ECO:0000256" key="11">
    <source>
        <dbReference type="ARBA" id="ARBA00022989"/>
    </source>
</evidence>
<dbReference type="Gene3D" id="3.80.10.10">
    <property type="entry name" value="Ribonuclease Inhibitor"/>
    <property type="match status" value="1"/>
</dbReference>
<protein>
    <recommendedName>
        <fullName evidence="16">Protein kinase domain-containing protein</fullName>
    </recommendedName>
</protein>
<dbReference type="GO" id="GO:0016788">
    <property type="term" value="F:hydrolase activity, acting on ester bonds"/>
    <property type="evidence" value="ECO:0007669"/>
    <property type="project" value="InterPro"/>
</dbReference>
<feature type="compositionally biased region" description="Basic and acidic residues" evidence="14">
    <location>
        <begin position="908"/>
        <end position="917"/>
    </location>
</feature>
<keyword evidence="13" id="KW-0675">Receptor</keyword>
<organism evidence="17 18">
    <name type="scientific">Morella rubra</name>
    <name type="common">Chinese bayberry</name>
    <dbReference type="NCBI Taxonomy" id="262757"/>
    <lineage>
        <taxon>Eukaryota</taxon>
        <taxon>Viridiplantae</taxon>
        <taxon>Streptophyta</taxon>
        <taxon>Embryophyta</taxon>
        <taxon>Tracheophyta</taxon>
        <taxon>Spermatophyta</taxon>
        <taxon>Magnoliopsida</taxon>
        <taxon>eudicotyledons</taxon>
        <taxon>Gunneridae</taxon>
        <taxon>Pentapetalae</taxon>
        <taxon>rosids</taxon>
        <taxon>fabids</taxon>
        <taxon>Fagales</taxon>
        <taxon>Myricaceae</taxon>
        <taxon>Morella</taxon>
    </lineage>
</organism>
<dbReference type="InterPro" id="IPR001087">
    <property type="entry name" value="GDSL"/>
</dbReference>
<keyword evidence="10" id="KW-0067">ATP-binding</keyword>
<dbReference type="Gene3D" id="1.10.510.10">
    <property type="entry name" value="Transferase(Phosphotransferase) domain 1"/>
    <property type="match status" value="1"/>
</dbReference>
<dbReference type="InterPro" id="IPR008271">
    <property type="entry name" value="Ser/Thr_kinase_AS"/>
</dbReference>
<dbReference type="PANTHER" id="PTHR45631:SF202">
    <property type="entry name" value="SENESCENCE-INDUCED RECEPTOR-LIKE SERINE_THREONINE-PROTEIN KINASE"/>
    <property type="match status" value="1"/>
</dbReference>
<dbReference type="Gene3D" id="3.40.50.1110">
    <property type="entry name" value="SGNH hydrolase"/>
    <property type="match status" value="1"/>
</dbReference>
<dbReference type="PROSITE" id="PS50011">
    <property type="entry name" value="PROTEIN_KINASE_DOM"/>
    <property type="match status" value="1"/>
</dbReference>
<keyword evidence="7 15" id="KW-0732">Signal</keyword>
<comment type="similarity">
    <text evidence="2">Belongs to the 'GDSL' lipolytic enzyme family.</text>
</comment>
<evidence type="ECO:0000256" key="10">
    <source>
        <dbReference type="ARBA" id="ARBA00022840"/>
    </source>
</evidence>
<dbReference type="EMBL" id="RXIC02000021">
    <property type="protein sequence ID" value="KAB1218468.1"/>
    <property type="molecule type" value="Genomic_DNA"/>
</dbReference>
<evidence type="ECO:0000256" key="3">
    <source>
        <dbReference type="ARBA" id="ARBA00022527"/>
    </source>
</evidence>
<evidence type="ECO:0000256" key="5">
    <source>
        <dbReference type="ARBA" id="ARBA00022679"/>
    </source>
</evidence>
<reference evidence="17 18" key="1">
    <citation type="journal article" date="2019" name="Plant Biotechnol. J.">
        <title>The red bayberry genome and genetic basis of sex determination.</title>
        <authorList>
            <person name="Jia H.M."/>
            <person name="Jia H.J."/>
            <person name="Cai Q.L."/>
            <person name="Wang Y."/>
            <person name="Zhao H.B."/>
            <person name="Yang W.F."/>
            <person name="Wang G.Y."/>
            <person name="Li Y.H."/>
            <person name="Zhan D.L."/>
            <person name="Shen Y.T."/>
            <person name="Niu Q.F."/>
            <person name="Chang L."/>
            <person name="Qiu J."/>
            <person name="Zhao L."/>
            <person name="Xie H.B."/>
            <person name="Fu W.Y."/>
            <person name="Jin J."/>
            <person name="Li X.W."/>
            <person name="Jiao Y."/>
            <person name="Zhou C.C."/>
            <person name="Tu T."/>
            <person name="Chai C.Y."/>
            <person name="Gao J.L."/>
            <person name="Fan L.J."/>
            <person name="van de Weg E."/>
            <person name="Wang J.Y."/>
            <person name="Gao Z.S."/>
        </authorList>
    </citation>
    <scope>NUCLEOTIDE SEQUENCE [LARGE SCALE GENOMIC DNA]</scope>
    <source>
        <tissue evidence="17">Leaves</tissue>
    </source>
</reference>
<keyword evidence="6" id="KW-0812">Transmembrane</keyword>
<dbReference type="InterPro" id="IPR036514">
    <property type="entry name" value="SGNH_hydro_sf"/>
</dbReference>
<dbReference type="OrthoDB" id="346907at2759"/>
<dbReference type="PANTHER" id="PTHR45631">
    <property type="entry name" value="OS07G0107800 PROTEIN-RELATED"/>
    <property type="match status" value="1"/>
</dbReference>
<keyword evidence="9" id="KW-0418">Kinase</keyword>
<feature type="region of interest" description="Disordered" evidence="14">
    <location>
        <begin position="895"/>
        <end position="917"/>
    </location>
</feature>
<sequence>MDSYSRTRILLLVFSLALLRFGNGQEAPPLVPAIITFGDSVVDVGNNDHLATIYKANYPPYGRDFVNQQPTGRFCNGKLATDLIAETLGFKTYAPAYLSRQASGKHLLIGVNFASAASGYDEKSAVTHYWISKQMNSLVQHAIPLSQQLEYYKEYQTKLTKVAGRKKAASIIKDAIYILSAGGSDFLLNYYVNRSISKVYTPDEYSSFLIGEFSNFVKHRLWATSKYKLYAADNGSKLRSRRNFTDGGVSKSISSGLRTGNQQNVWYLRSFPQGVRNCYTINITEGTQYLIRTIFLYGNYDGGSNFPQFDLYLGANMWTQSKSGMHPLLSSRSSYRWHPELYTCLSCKHGPRDTIRISNRVEGLLKNTTYNQIIWIIGTCFLDVDVGSITNQSYGYGYDVYDRLWSPSNFDKWDVLSTSLTLNSQTDDDFHPPSVVMSSAATPTNTSAPLEFHWNPDDPTTSYYIYMHFAEVVKLKANQSRSFNISVNGKFLYGPVVPAYFSVSTVYSTSAISGGDQILFSLTQTERSTLPPIVNALEVFSVKYLSQSESNQPDADAITKVKSTYGIKRNWQGDPCAPEAYSWEGLNCSYDRFNPPRVISLNLSSSGLTGEISTALSNLVLLQYLNLERNQLTGSVPAGLIARASNGSLSLSVGGEENEARLKVNIFISKVKSLMRVHHRNLTALVGYCYEGKFMGLVYEYMANKDLQAHLSGKNPNVLSWEERLRIVADAAQGLEYMHCSCREPIVHRDIKPANILLNENFQAKLADFGLSRIFPTEGNSHVTTVVAGTPGYLDPEYSTTSCLTEKSDVYSFGVVILVTITGRPAIESHEHVSHWVSSMLAKGNIKNIVDPRLRGHFDVNSAWRAVEIAMACVSPTFSERPTMTQVVAELKECSASDQLSRSNEGAGPRERTKEFS</sequence>
<evidence type="ECO:0000256" key="12">
    <source>
        <dbReference type="ARBA" id="ARBA00023136"/>
    </source>
</evidence>
<dbReference type="Proteomes" id="UP000516437">
    <property type="component" value="Chromosome 3"/>
</dbReference>
<dbReference type="Pfam" id="PF00657">
    <property type="entry name" value="Lipase_GDSL"/>
    <property type="match status" value="1"/>
</dbReference>
<accession>A0A6A1W407</accession>
<evidence type="ECO:0000256" key="6">
    <source>
        <dbReference type="ARBA" id="ARBA00022692"/>
    </source>
</evidence>
<dbReference type="PROSITE" id="PS00108">
    <property type="entry name" value="PROTEIN_KINASE_ST"/>
    <property type="match status" value="1"/>
</dbReference>
<name>A0A6A1W407_9ROSI</name>
<evidence type="ECO:0000256" key="4">
    <source>
        <dbReference type="ARBA" id="ARBA00022553"/>
    </source>
</evidence>
<dbReference type="Pfam" id="PF12819">
    <property type="entry name" value="Malectin_like"/>
    <property type="match status" value="1"/>
</dbReference>
<dbReference type="InterPro" id="IPR032675">
    <property type="entry name" value="LRR_dom_sf"/>
</dbReference>
<dbReference type="SUPFAM" id="SSF56112">
    <property type="entry name" value="Protein kinase-like (PK-like)"/>
    <property type="match status" value="1"/>
</dbReference>
<keyword evidence="5" id="KW-0808">Transferase</keyword>
<evidence type="ECO:0000256" key="13">
    <source>
        <dbReference type="ARBA" id="ARBA00023170"/>
    </source>
</evidence>
<evidence type="ECO:0000256" key="14">
    <source>
        <dbReference type="SAM" id="MobiDB-lite"/>
    </source>
</evidence>
<evidence type="ECO:0000313" key="17">
    <source>
        <dbReference type="EMBL" id="KAB1218468.1"/>
    </source>
</evidence>
<comment type="subcellular location">
    <subcellularLocation>
        <location evidence="1">Membrane</location>
        <topology evidence="1">Single-pass membrane protein</topology>
    </subcellularLocation>
</comment>
<keyword evidence="3" id="KW-0723">Serine/threonine-protein kinase</keyword>
<evidence type="ECO:0000256" key="1">
    <source>
        <dbReference type="ARBA" id="ARBA00004167"/>
    </source>
</evidence>
<dbReference type="GO" id="GO:0005524">
    <property type="term" value="F:ATP binding"/>
    <property type="evidence" value="ECO:0007669"/>
    <property type="project" value="UniProtKB-KW"/>
</dbReference>
<evidence type="ECO:0000256" key="8">
    <source>
        <dbReference type="ARBA" id="ARBA00022741"/>
    </source>
</evidence>
<dbReference type="InterPro" id="IPR000719">
    <property type="entry name" value="Prot_kinase_dom"/>
</dbReference>
<feature type="signal peptide" evidence="15">
    <location>
        <begin position="1"/>
        <end position="24"/>
    </location>
</feature>
<keyword evidence="11" id="KW-1133">Transmembrane helix</keyword>
<gene>
    <name evidence="17" type="ORF">CJ030_MR3G026348</name>
</gene>
<dbReference type="SMART" id="SM00220">
    <property type="entry name" value="S_TKc"/>
    <property type="match status" value="1"/>
</dbReference>
<feature type="chain" id="PRO_5025330113" description="Protein kinase domain-containing protein" evidence="15">
    <location>
        <begin position="25"/>
        <end position="917"/>
    </location>
</feature>
<dbReference type="Pfam" id="PF00069">
    <property type="entry name" value="Pkinase"/>
    <property type="match status" value="1"/>
</dbReference>
<evidence type="ECO:0000256" key="2">
    <source>
        <dbReference type="ARBA" id="ARBA00008668"/>
    </source>
</evidence>
<keyword evidence="4" id="KW-0597">Phosphoprotein</keyword>
<evidence type="ECO:0000256" key="9">
    <source>
        <dbReference type="ARBA" id="ARBA00022777"/>
    </source>
</evidence>
<dbReference type="FunFam" id="1.10.510.10:FF:000146">
    <property type="entry name" value="LRR receptor-like serine/threonine-protein kinase IOS1"/>
    <property type="match status" value="1"/>
</dbReference>
<feature type="domain" description="Protein kinase" evidence="16">
    <location>
        <begin position="598"/>
        <end position="900"/>
    </location>
</feature>
<comment type="caution">
    <text evidence="17">The sequence shown here is derived from an EMBL/GenBank/DDBJ whole genome shotgun (WGS) entry which is preliminary data.</text>
</comment>
<dbReference type="GO" id="GO:0004674">
    <property type="term" value="F:protein serine/threonine kinase activity"/>
    <property type="evidence" value="ECO:0007669"/>
    <property type="project" value="UniProtKB-KW"/>
</dbReference>
<evidence type="ECO:0000256" key="7">
    <source>
        <dbReference type="ARBA" id="ARBA00022729"/>
    </source>
</evidence>
<evidence type="ECO:0000313" key="18">
    <source>
        <dbReference type="Proteomes" id="UP000516437"/>
    </source>
</evidence>
<keyword evidence="12" id="KW-0472">Membrane</keyword>
<evidence type="ECO:0000256" key="15">
    <source>
        <dbReference type="SAM" id="SignalP"/>
    </source>
</evidence>